<feature type="site" description="Interaction with DNA" evidence="10">
    <location>
        <position position="139"/>
    </location>
</feature>
<keyword evidence="15" id="KW-1185">Reference proteome</keyword>
<name>E1QIS7_DESB2</name>
<feature type="region of interest" description="Disordered" evidence="11">
    <location>
        <begin position="422"/>
        <end position="448"/>
    </location>
</feature>
<gene>
    <name evidence="10" type="primary">topA</name>
    <name evidence="14" type="ordered locus">Deba_1132</name>
</gene>
<dbReference type="PROSITE" id="PS00396">
    <property type="entry name" value="TOPO_IA_1"/>
    <property type="match status" value="1"/>
</dbReference>
<evidence type="ECO:0000313" key="14">
    <source>
        <dbReference type="EMBL" id="ADK84500.1"/>
    </source>
</evidence>
<comment type="caution">
    <text evidence="10">Lacks conserved residue(s) required for the propagation of feature annotation.</text>
</comment>
<reference evidence="14 15" key="1">
    <citation type="journal article" date="2010" name="Stand. Genomic Sci.">
        <title>Complete genome sequence of Desulfarculus baarsii type strain (2st14).</title>
        <authorList>
            <person name="Sun H."/>
            <person name="Spring S."/>
            <person name="Lapidus A."/>
            <person name="Davenport K."/>
            <person name="Del Rio T.G."/>
            <person name="Tice H."/>
            <person name="Nolan M."/>
            <person name="Copeland A."/>
            <person name="Cheng J.F."/>
            <person name="Lucas S."/>
            <person name="Tapia R."/>
            <person name="Goodwin L."/>
            <person name="Pitluck S."/>
            <person name="Ivanova N."/>
            <person name="Pagani I."/>
            <person name="Mavromatis K."/>
            <person name="Ovchinnikova G."/>
            <person name="Pati A."/>
            <person name="Chen A."/>
            <person name="Palaniappan K."/>
            <person name="Hauser L."/>
            <person name="Chang Y.J."/>
            <person name="Jeffries C.D."/>
            <person name="Detter J.C."/>
            <person name="Han C."/>
            <person name="Rohde M."/>
            <person name="Brambilla E."/>
            <person name="Goker M."/>
            <person name="Woyke T."/>
            <person name="Bristow J."/>
            <person name="Eisen J.A."/>
            <person name="Markowitz V."/>
            <person name="Hugenholtz P."/>
            <person name="Kyrpides N.C."/>
            <person name="Klenk H.P."/>
            <person name="Land M."/>
        </authorList>
    </citation>
    <scope>NUCLEOTIDE SEQUENCE [LARGE SCALE GENOMIC DNA]</scope>
    <source>
        <strain evidence="15">ATCC 33931 / DSM 2075 / LMG 7858 / VKM B-1802 / 2st14</strain>
    </source>
</reference>
<dbReference type="STRING" id="644282.Deba_1132"/>
<dbReference type="PROSITE" id="PS50880">
    <property type="entry name" value="TOPRIM"/>
    <property type="match status" value="1"/>
</dbReference>
<dbReference type="eggNOG" id="COG0550">
    <property type="taxonomic scope" value="Bacteria"/>
</dbReference>
<comment type="similarity">
    <text evidence="2 10">Belongs to the type IA topoisomerase family.</text>
</comment>
<feature type="site" description="Interaction with DNA" evidence="10">
    <location>
        <position position="148"/>
    </location>
</feature>
<evidence type="ECO:0000256" key="8">
    <source>
        <dbReference type="ARBA" id="ARBA00023125"/>
    </source>
</evidence>
<dbReference type="HAMAP" id="MF_00952">
    <property type="entry name" value="Topoisom_1_prok"/>
    <property type="match status" value="1"/>
</dbReference>
<dbReference type="SMART" id="SM00436">
    <property type="entry name" value="TOP1Bc"/>
    <property type="match status" value="1"/>
</dbReference>
<dbReference type="PRINTS" id="PR00417">
    <property type="entry name" value="PRTPISMRASEI"/>
</dbReference>
<dbReference type="PANTHER" id="PTHR42785">
    <property type="entry name" value="DNA TOPOISOMERASE, TYPE IA, CORE"/>
    <property type="match status" value="1"/>
</dbReference>
<sequence length="806" mass="88878">MPKNLLIVESPAKARTIGKYLGPDFIVKASVGHIVDLPPSELGVDLENGFQPHYRVIKGKDKVIKELRAAAAKAGEIFLAPDPDREGEAIAMHIAQQLGRPLESYHRVLFHELTKSAIAKAVAAPAKIDVDRYNSQQARRVLDRLVGYQISPLLWDKVKRGLSAGRVQSVSLRLVVERERAIQAFEPQEYWTVTAMLQGQQPPPFAARLARLAGKKFDPKNEKEAMAGVTAIQGQRFVVEKLTKRQRKQQPAPPFITSTLQQEAYRKLGFAPKYTMGLAQALYEGKQTSEGQMGLITYMRTDSTRLAAEAVATVRALIAARYGQEYLPAKPNAYKSKANAQEAHEAIRPTNAALTPELLEAYLSRDELRLYQLIWNRFVACQMAPAVYDQTQAEIVAGQGLLRASGQVLRFRGFTAVYVEDRDEHGGDEARASAEAKDHDQALPPLPPLDEGQELALQGVEPKQHFTQPPPRFTEASLVRELEEQGIGRPSTYAAILSTIQEKDYVSKDQKRRLIPTELGYLVNDLLVECFPQIMEVGFTAQLEGLLDQVEEGRQDWRGLLADFYGPFQQALGAAKTHMRQIKGKGVETDVKCPLCGKPMAIRLGRNGEFLACSGYPECKSTSDFSRDEKGAIVLQEAAPDPGVACDKCGAAMVVKKGRFGPFLACSAYPQCKNIMALGADGKPVAKPQPEATGEKCPKCGGELVIKPTRSGGRFISCANYPKCNYSKGLSTGVKCPKCGGELVEKRSRRGKPFYGCDNFPTCDYASWDRPIDEPCPQCGHPFLVEKVGKKETVVRCPQPDCNFKK</sequence>
<feature type="domain" description="Toprim" evidence="12">
    <location>
        <begin position="3"/>
        <end position="113"/>
    </location>
</feature>
<dbReference type="PANTHER" id="PTHR42785:SF1">
    <property type="entry name" value="DNA TOPOISOMERASE"/>
    <property type="match status" value="1"/>
</dbReference>
<organism evidence="14 15">
    <name type="scientific">Desulfarculus baarsii (strain ATCC 33931 / DSM 2075 / LMG 7858 / VKM B-1802 / 2st14)</name>
    <dbReference type="NCBI Taxonomy" id="644282"/>
    <lineage>
        <taxon>Bacteria</taxon>
        <taxon>Pseudomonadati</taxon>
        <taxon>Thermodesulfobacteriota</taxon>
        <taxon>Desulfarculia</taxon>
        <taxon>Desulfarculales</taxon>
        <taxon>Desulfarculaceae</taxon>
        <taxon>Desulfarculus</taxon>
    </lineage>
</organism>
<comment type="function">
    <text evidence="10">Releases the supercoiling and torsional tension of DNA, which is introduced during the DNA replication and transcription, by transiently cleaving and rejoining one strand of the DNA duplex. Introduces a single-strand break via transesterification at a target site in duplex DNA. The scissile phosphodiester is attacked by the catalytic tyrosine of the enzyme, resulting in the formation of a DNA-(5'-phosphotyrosyl)-enzyme intermediate and the expulsion of a 3'-OH DNA strand. The free DNA strand then undergoes passage around the unbroken strand, thus removing DNA supercoils. Finally, in the religation step, the DNA 3'-OH attacks the covalent intermediate to expel the active-site tyrosine and restore the DNA phosphodiester backbone.</text>
</comment>
<evidence type="ECO:0000256" key="7">
    <source>
        <dbReference type="ARBA" id="ARBA00023029"/>
    </source>
</evidence>
<keyword evidence="7 10" id="KW-0799">Topoisomerase</keyword>
<keyword evidence="9 10" id="KW-0413">Isomerase</keyword>
<dbReference type="SMART" id="SM00493">
    <property type="entry name" value="TOPRIM"/>
    <property type="match status" value="1"/>
</dbReference>
<keyword evidence="8 10" id="KW-0238">DNA-binding</keyword>
<evidence type="ECO:0000256" key="4">
    <source>
        <dbReference type="ARBA" id="ARBA00022771"/>
    </source>
</evidence>
<dbReference type="OrthoDB" id="9804262at2"/>
<feature type="site" description="Interaction with DNA" evidence="10">
    <location>
        <position position="300"/>
    </location>
</feature>
<dbReference type="GO" id="GO:0003917">
    <property type="term" value="F:DNA topoisomerase type I (single strand cut, ATP-independent) activity"/>
    <property type="evidence" value="ECO:0007669"/>
    <property type="project" value="UniProtKB-UniRule"/>
</dbReference>
<dbReference type="Proteomes" id="UP000009047">
    <property type="component" value="Chromosome"/>
</dbReference>
<feature type="site" description="Interaction with DNA" evidence="10">
    <location>
        <position position="143"/>
    </location>
</feature>
<dbReference type="GO" id="GO:0003677">
    <property type="term" value="F:DNA binding"/>
    <property type="evidence" value="ECO:0007669"/>
    <property type="project" value="UniProtKB-KW"/>
</dbReference>
<dbReference type="NCBIfam" id="TIGR01051">
    <property type="entry name" value="topA_bact"/>
    <property type="match status" value="1"/>
</dbReference>
<dbReference type="Gene3D" id="2.70.20.10">
    <property type="entry name" value="Topoisomerase I, domain 3"/>
    <property type="match status" value="1"/>
</dbReference>
<feature type="active site" description="O-(5'-phospho-DNA)-tyrosine intermediate" evidence="10">
    <location>
        <position position="298"/>
    </location>
</feature>
<feature type="region of interest" description="Interaction with DNA" evidence="10">
    <location>
        <begin position="163"/>
        <end position="168"/>
    </location>
</feature>
<dbReference type="GO" id="GO:0005694">
    <property type="term" value="C:chromosome"/>
    <property type="evidence" value="ECO:0007669"/>
    <property type="project" value="InterPro"/>
</dbReference>
<dbReference type="CDD" id="cd03363">
    <property type="entry name" value="TOPRIM_TopoIA_TopoI"/>
    <property type="match status" value="1"/>
</dbReference>
<dbReference type="Gene3D" id="3.30.65.10">
    <property type="entry name" value="Bacterial Topoisomerase I, domain 1"/>
    <property type="match status" value="4"/>
</dbReference>
<dbReference type="InterPro" id="IPR013824">
    <property type="entry name" value="Topo_IA_cen_sub1"/>
</dbReference>
<dbReference type="InterPro" id="IPR000380">
    <property type="entry name" value="Topo_IA"/>
</dbReference>
<dbReference type="CDD" id="cd00186">
    <property type="entry name" value="TOP1Ac"/>
    <property type="match status" value="1"/>
</dbReference>
<dbReference type="GO" id="GO:0008270">
    <property type="term" value="F:zinc ion binding"/>
    <property type="evidence" value="ECO:0007669"/>
    <property type="project" value="UniProtKB-KW"/>
</dbReference>
<feature type="site" description="Interaction with DNA" evidence="10">
    <location>
        <position position="33"/>
    </location>
</feature>
<dbReference type="AlphaFoldDB" id="E1QIS7"/>
<dbReference type="Pfam" id="PF01751">
    <property type="entry name" value="Toprim"/>
    <property type="match status" value="1"/>
</dbReference>
<dbReference type="InterPro" id="IPR028612">
    <property type="entry name" value="Topoisom_1_IA"/>
</dbReference>
<feature type="site" description="Interaction with DNA" evidence="10">
    <location>
        <position position="155"/>
    </location>
</feature>
<dbReference type="InterPro" id="IPR005733">
    <property type="entry name" value="TopoI_bac-type"/>
</dbReference>
<dbReference type="Gene3D" id="1.10.290.10">
    <property type="entry name" value="Topoisomerase I, domain 4"/>
    <property type="match status" value="1"/>
</dbReference>
<evidence type="ECO:0000259" key="13">
    <source>
        <dbReference type="PROSITE" id="PS52039"/>
    </source>
</evidence>
<evidence type="ECO:0000256" key="9">
    <source>
        <dbReference type="ARBA" id="ARBA00023235"/>
    </source>
</evidence>
<protein>
    <recommendedName>
        <fullName evidence="10">DNA topoisomerase 1</fullName>
        <ecNumber evidence="10">5.6.2.1</ecNumber>
    </recommendedName>
    <alternativeName>
        <fullName evidence="10">DNA topoisomerase I</fullName>
    </alternativeName>
</protein>
<feature type="site" description="Interaction with DNA" evidence="10">
    <location>
        <position position="140"/>
    </location>
</feature>
<dbReference type="InterPro" id="IPR013497">
    <property type="entry name" value="Topo_IA_cen"/>
</dbReference>
<dbReference type="RefSeq" id="WP_013257954.1">
    <property type="nucleotide sequence ID" value="NC_014365.1"/>
</dbReference>
<keyword evidence="6" id="KW-0460">Magnesium</keyword>
<dbReference type="Pfam" id="PF01396">
    <property type="entry name" value="Zn_ribbon_Top1"/>
    <property type="match status" value="5"/>
</dbReference>
<dbReference type="Gene3D" id="1.10.460.10">
    <property type="entry name" value="Topoisomerase I, domain 2"/>
    <property type="match status" value="1"/>
</dbReference>
<dbReference type="InterPro" id="IPR013825">
    <property type="entry name" value="Topo_IA_cen_sub2"/>
</dbReference>
<dbReference type="EC" id="5.6.2.1" evidence="10"/>
<evidence type="ECO:0000256" key="10">
    <source>
        <dbReference type="HAMAP-Rule" id="MF_00952"/>
    </source>
</evidence>
<dbReference type="KEGG" id="dbr:Deba_1132"/>
<evidence type="ECO:0000256" key="1">
    <source>
        <dbReference type="ARBA" id="ARBA00000213"/>
    </source>
</evidence>
<evidence type="ECO:0000256" key="5">
    <source>
        <dbReference type="ARBA" id="ARBA00022833"/>
    </source>
</evidence>
<comment type="catalytic activity">
    <reaction evidence="1 10">
        <text>ATP-independent breakage of single-stranded DNA, followed by passage and rejoining.</text>
        <dbReference type="EC" id="5.6.2.1"/>
    </reaction>
</comment>
<evidence type="ECO:0000256" key="3">
    <source>
        <dbReference type="ARBA" id="ARBA00022723"/>
    </source>
</evidence>
<dbReference type="HOGENOM" id="CLU_002929_4_3_7"/>
<proteinExistence type="inferred from homology"/>
<evidence type="ECO:0000256" key="6">
    <source>
        <dbReference type="ARBA" id="ARBA00022842"/>
    </source>
</evidence>
<dbReference type="SMART" id="SM00437">
    <property type="entry name" value="TOP1Ac"/>
    <property type="match status" value="1"/>
</dbReference>
<dbReference type="Pfam" id="PF01131">
    <property type="entry name" value="Topoisom_bac"/>
    <property type="match status" value="1"/>
</dbReference>
<dbReference type="InterPro" id="IPR034149">
    <property type="entry name" value="TOPRIM_TopoI"/>
</dbReference>
<feature type="compositionally biased region" description="Basic and acidic residues" evidence="11">
    <location>
        <begin position="422"/>
        <end position="441"/>
    </location>
</feature>
<dbReference type="InterPro" id="IPR003602">
    <property type="entry name" value="Topo_IA_DNA-bd_dom"/>
</dbReference>
<keyword evidence="3" id="KW-0479">Metal-binding</keyword>
<accession>E1QIS7</accession>
<dbReference type="GO" id="GO:0006265">
    <property type="term" value="P:DNA topological change"/>
    <property type="evidence" value="ECO:0007669"/>
    <property type="project" value="UniProtKB-UniRule"/>
</dbReference>
<dbReference type="Gene3D" id="3.40.50.140">
    <property type="match status" value="1"/>
</dbReference>
<evidence type="ECO:0000256" key="2">
    <source>
        <dbReference type="ARBA" id="ARBA00009446"/>
    </source>
</evidence>
<dbReference type="EMBL" id="CP002085">
    <property type="protein sequence ID" value="ADK84500.1"/>
    <property type="molecule type" value="Genomic_DNA"/>
</dbReference>
<evidence type="ECO:0000259" key="12">
    <source>
        <dbReference type="PROSITE" id="PS50880"/>
    </source>
</evidence>
<evidence type="ECO:0000313" key="15">
    <source>
        <dbReference type="Proteomes" id="UP000009047"/>
    </source>
</evidence>
<dbReference type="InterPro" id="IPR023406">
    <property type="entry name" value="Topo_IA_AS"/>
</dbReference>
<feature type="domain" description="Topo IA-type catalytic" evidence="13">
    <location>
        <begin position="129"/>
        <end position="572"/>
    </location>
</feature>
<dbReference type="InterPro" id="IPR003601">
    <property type="entry name" value="Topo_IA_2"/>
</dbReference>
<dbReference type="SUPFAM" id="SSF56712">
    <property type="entry name" value="Prokaryotic type I DNA topoisomerase"/>
    <property type="match status" value="1"/>
</dbReference>
<dbReference type="InterPro" id="IPR013498">
    <property type="entry name" value="Topo_IA_Znf"/>
</dbReference>
<dbReference type="PROSITE" id="PS52039">
    <property type="entry name" value="TOPO_IA_2"/>
    <property type="match status" value="1"/>
</dbReference>
<dbReference type="InterPro" id="IPR023405">
    <property type="entry name" value="Topo_IA_core_domain"/>
</dbReference>
<dbReference type="InterPro" id="IPR013826">
    <property type="entry name" value="Topo_IA_cen_sub3"/>
</dbReference>
<keyword evidence="4" id="KW-0863">Zinc-finger</keyword>
<dbReference type="InterPro" id="IPR006171">
    <property type="entry name" value="TOPRIM_dom"/>
</dbReference>
<evidence type="ECO:0000256" key="11">
    <source>
        <dbReference type="SAM" id="MobiDB-lite"/>
    </source>
</evidence>
<comment type="subunit">
    <text evidence="10">Monomer.</text>
</comment>
<dbReference type="SUPFAM" id="SSF57783">
    <property type="entry name" value="Zinc beta-ribbon"/>
    <property type="match status" value="4"/>
</dbReference>
<keyword evidence="5" id="KW-0862">Zinc</keyword>